<feature type="binding site" evidence="6">
    <location>
        <position position="155"/>
    </location>
    <ligand>
        <name>Mg(2+)</name>
        <dbReference type="ChEBI" id="CHEBI:18420"/>
    </ligand>
</feature>
<dbReference type="Proteomes" id="UP000321523">
    <property type="component" value="Unassembled WGS sequence"/>
</dbReference>
<keyword evidence="8" id="KW-0456">Lyase</keyword>
<dbReference type="Pfam" id="PF03328">
    <property type="entry name" value="HpcH_HpaI"/>
    <property type="match status" value="1"/>
</dbReference>
<feature type="binding site" evidence="5">
    <location>
        <position position="70"/>
    </location>
    <ligand>
        <name>substrate</name>
    </ligand>
</feature>
<organism evidence="8 9">
    <name type="scientific">Skermanella aerolata</name>
    <dbReference type="NCBI Taxonomy" id="393310"/>
    <lineage>
        <taxon>Bacteria</taxon>
        <taxon>Pseudomonadati</taxon>
        <taxon>Pseudomonadota</taxon>
        <taxon>Alphaproteobacteria</taxon>
        <taxon>Rhodospirillales</taxon>
        <taxon>Azospirillaceae</taxon>
        <taxon>Skermanella</taxon>
    </lineage>
</organism>
<evidence type="ECO:0000259" key="7">
    <source>
        <dbReference type="Pfam" id="PF03328"/>
    </source>
</evidence>
<dbReference type="GO" id="GO:0006107">
    <property type="term" value="P:oxaloacetate metabolic process"/>
    <property type="evidence" value="ECO:0007669"/>
    <property type="project" value="TreeGrafter"/>
</dbReference>
<dbReference type="PANTHER" id="PTHR32308">
    <property type="entry name" value="LYASE BETA SUBUNIT, PUTATIVE (AFU_ORTHOLOGUE AFUA_4G13030)-RELATED"/>
    <property type="match status" value="1"/>
</dbReference>
<dbReference type="PANTHER" id="PTHR32308:SF10">
    <property type="entry name" value="CITRATE LYASE SUBUNIT BETA"/>
    <property type="match status" value="1"/>
</dbReference>
<dbReference type="SUPFAM" id="SSF51621">
    <property type="entry name" value="Phosphoenolpyruvate/pyruvate domain"/>
    <property type="match status" value="1"/>
</dbReference>
<comment type="cofactor">
    <cofactor evidence="1">
        <name>Mg(2+)</name>
        <dbReference type="ChEBI" id="CHEBI:18420"/>
    </cofactor>
</comment>
<dbReference type="RefSeq" id="WP_044427587.1">
    <property type="nucleotide sequence ID" value="NZ_BJYZ01000017.1"/>
</dbReference>
<comment type="caution">
    <text evidence="8">The sequence shown here is derived from an EMBL/GenBank/DDBJ whole genome shotgun (WGS) entry which is preliminary data.</text>
</comment>
<feature type="domain" description="HpcH/HpaI aldolase/citrate lyase" evidence="7">
    <location>
        <begin position="9"/>
        <end position="223"/>
    </location>
</feature>
<dbReference type="InterPro" id="IPR015813">
    <property type="entry name" value="Pyrv/PenolPyrv_kinase-like_dom"/>
</dbReference>
<accession>A0A512DT51</accession>
<protein>
    <submittedName>
        <fullName evidence="8">CoA ester lyase</fullName>
    </submittedName>
</protein>
<evidence type="ECO:0000256" key="6">
    <source>
        <dbReference type="PIRSR" id="PIRSR015582-2"/>
    </source>
</evidence>
<evidence type="ECO:0000313" key="9">
    <source>
        <dbReference type="Proteomes" id="UP000321523"/>
    </source>
</evidence>
<gene>
    <name evidence="8" type="ORF">SAE02_37830</name>
</gene>
<dbReference type="OrthoDB" id="9800547at2"/>
<keyword evidence="3 6" id="KW-0479">Metal-binding</keyword>
<proteinExistence type="inferred from homology"/>
<evidence type="ECO:0000313" key="8">
    <source>
        <dbReference type="EMBL" id="GEO39635.1"/>
    </source>
</evidence>
<evidence type="ECO:0000256" key="5">
    <source>
        <dbReference type="PIRSR" id="PIRSR015582-1"/>
    </source>
</evidence>
<keyword evidence="4 6" id="KW-0460">Magnesium</keyword>
<comment type="similarity">
    <text evidence="2">Belongs to the HpcH/HpaI aldolase family.</text>
</comment>
<sequence length="295" mass="30971">MAMTVRPRRSVLYMPGSNPRAMEKGKTLQADGLILDLEDAVAPDAKAQARTQIGDAIAGGGYGKRELIVRTNGLNTAWGYEDLVFAATSGADAVLLPKVESADLVRQAEQVLVASGAPAGLKIWCMMETPLAMLNAKEIAGASPRLGAFVMGTSDLAKDLHAAHTRDRLPMITSLGLCLLAARAYGLAILDGVYLDLNDDEGFAASCRQGVELGFDGKTLIHPKTLAATNAAFGPSTDEVAHSRRIIDAFQAAVAEGKGVVLVDGKLVENLHVENARRLVALAEAIEALEAEAAA</sequence>
<name>A0A512DT51_9PROT</name>
<dbReference type="PIRSF" id="PIRSF015582">
    <property type="entry name" value="Cit_lyase_B"/>
    <property type="match status" value="1"/>
</dbReference>
<reference evidence="8 9" key="1">
    <citation type="submission" date="2019-07" db="EMBL/GenBank/DDBJ databases">
        <title>Whole genome shotgun sequence of Skermanella aerolata NBRC 106429.</title>
        <authorList>
            <person name="Hosoyama A."/>
            <person name="Uohara A."/>
            <person name="Ohji S."/>
            <person name="Ichikawa N."/>
        </authorList>
    </citation>
    <scope>NUCLEOTIDE SEQUENCE [LARGE SCALE GENOMIC DNA]</scope>
    <source>
        <strain evidence="8 9">NBRC 106429</strain>
    </source>
</reference>
<evidence type="ECO:0000256" key="2">
    <source>
        <dbReference type="ARBA" id="ARBA00005568"/>
    </source>
</evidence>
<dbReference type="GO" id="GO:0016829">
    <property type="term" value="F:lyase activity"/>
    <property type="evidence" value="ECO:0007669"/>
    <property type="project" value="UniProtKB-KW"/>
</dbReference>
<dbReference type="AlphaFoldDB" id="A0A512DT51"/>
<evidence type="ECO:0000256" key="3">
    <source>
        <dbReference type="ARBA" id="ARBA00022723"/>
    </source>
</evidence>
<dbReference type="InterPro" id="IPR011206">
    <property type="entry name" value="Citrate_lyase_beta/mcl1/mcl2"/>
</dbReference>
<evidence type="ECO:0000256" key="1">
    <source>
        <dbReference type="ARBA" id="ARBA00001946"/>
    </source>
</evidence>
<evidence type="ECO:0000256" key="4">
    <source>
        <dbReference type="ARBA" id="ARBA00022842"/>
    </source>
</evidence>
<dbReference type="GO" id="GO:0000287">
    <property type="term" value="F:magnesium ion binding"/>
    <property type="evidence" value="ECO:0007669"/>
    <property type="project" value="TreeGrafter"/>
</dbReference>
<dbReference type="InterPro" id="IPR005000">
    <property type="entry name" value="Aldolase/citrate-lyase_domain"/>
</dbReference>
<dbReference type="Gene3D" id="3.20.20.60">
    <property type="entry name" value="Phosphoenolpyruvate-binding domains"/>
    <property type="match status" value="1"/>
</dbReference>
<dbReference type="EMBL" id="BJYZ01000017">
    <property type="protein sequence ID" value="GEO39635.1"/>
    <property type="molecule type" value="Genomic_DNA"/>
</dbReference>
<dbReference type="InterPro" id="IPR040442">
    <property type="entry name" value="Pyrv_kinase-like_dom_sf"/>
</dbReference>
<keyword evidence="9" id="KW-1185">Reference proteome</keyword>
<feature type="binding site" evidence="5">
    <location>
        <position position="128"/>
    </location>
    <ligand>
        <name>substrate</name>
    </ligand>
</feature>
<feature type="binding site" evidence="6">
    <location>
        <position position="128"/>
    </location>
    <ligand>
        <name>Mg(2+)</name>
        <dbReference type="ChEBI" id="CHEBI:18420"/>
    </ligand>
</feature>